<reference evidence="1" key="1">
    <citation type="submission" date="2019-11" db="EMBL/GenBank/DDBJ databases">
        <title>Nori genome reveals adaptations in red seaweeds to the harsh intertidal environment.</title>
        <authorList>
            <person name="Wang D."/>
            <person name="Mao Y."/>
        </authorList>
    </citation>
    <scope>NUCLEOTIDE SEQUENCE</scope>
    <source>
        <tissue evidence="1">Gametophyte</tissue>
    </source>
</reference>
<accession>A0ACC3C371</accession>
<gene>
    <name evidence="1" type="ORF">I4F81_007295</name>
</gene>
<keyword evidence="2" id="KW-1185">Reference proteome</keyword>
<proteinExistence type="predicted"/>
<protein>
    <submittedName>
        <fullName evidence="1">Uncharacterized protein</fullName>
    </submittedName>
</protein>
<organism evidence="1 2">
    <name type="scientific">Pyropia yezoensis</name>
    <name type="common">Susabi-nori</name>
    <name type="synonym">Porphyra yezoensis</name>
    <dbReference type="NCBI Taxonomy" id="2788"/>
    <lineage>
        <taxon>Eukaryota</taxon>
        <taxon>Rhodophyta</taxon>
        <taxon>Bangiophyceae</taxon>
        <taxon>Bangiales</taxon>
        <taxon>Bangiaceae</taxon>
        <taxon>Pyropia</taxon>
    </lineage>
</organism>
<dbReference type="Proteomes" id="UP000798662">
    <property type="component" value="Chromosome 2"/>
</dbReference>
<comment type="caution">
    <text evidence="1">The sequence shown here is derived from an EMBL/GenBank/DDBJ whole genome shotgun (WGS) entry which is preliminary data.</text>
</comment>
<sequence>MARNVRTDLIDVPPAAEPPYGLLRGGVGGGGRGGDPEPLSVAELEDIHAGVLEEQAAAPSFYGEPPPAEEEGGRGPVDRSVPALDLRMTYWRCLEVLTVDALEDARAREAQAGGGRDGQLGSDGRGGGDSTRVPPALAAELARLLDGKTGEELAEREAVLRAKVASAADENAEDLAFWRLALRRLRSKRAATTLDGLHAQLLTVKLERLPDEEEAPSADEADEAAGGAGGAAEPLEVIHGSGSGRVPGGRGGKAKAGSGGAHWTDAPGGRGGEAGEVFADEVAVAPRRAARAVDANGRPIFFAWNDKYRPRKPRFYNRVHTGYEWNKYNRTHYDHDNPPPKTVEGYKFNIFYPDLVDPSVTPTYKLSAVGGGGGASGPGASDVCVLTFSAGPPYEDIAFKIVNREWEHSHRRGFRCSFERGILHLWFNFRRLRYRR</sequence>
<evidence type="ECO:0000313" key="2">
    <source>
        <dbReference type="Proteomes" id="UP000798662"/>
    </source>
</evidence>
<evidence type="ECO:0000313" key="1">
    <source>
        <dbReference type="EMBL" id="KAK1864751.1"/>
    </source>
</evidence>
<dbReference type="EMBL" id="CM020619">
    <property type="protein sequence ID" value="KAK1864751.1"/>
    <property type="molecule type" value="Genomic_DNA"/>
</dbReference>
<name>A0ACC3C371_PYRYE</name>